<dbReference type="Gene3D" id="1.10.443.10">
    <property type="entry name" value="Intergrase catalytic core"/>
    <property type="match status" value="1"/>
</dbReference>
<accession>A0ABN8PKK0</accession>
<dbReference type="PANTHER" id="PTHR34605">
    <property type="entry name" value="PHAGE_INTEGRASE DOMAIN-CONTAINING PROTEIN"/>
    <property type="match status" value="1"/>
</dbReference>
<evidence type="ECO:0008006" key="5">
    <source>
        <dbReference type="Google" id="ProtNLM"/>
    </source>
</evidence>
<dbReference type="PANTHER" id="PTHR34605:SF3">
    <property type="entry name" value="P CELL-TYPE AGGLUTINATION PROTEIN MAP4-LIKE-RELATED"/>
    <property type="match status" value="1"/>
</dbReference>
<reference evidence="3 4" key="1">
    <citation type="submission" date="2022-05" db="EMBL/GenBank/DDBJ databases">
        <authorList>
            <consortium name="Genoscope - CEA"/>
            <person name="William W."/>
        </authorList>
    </citation>
    <scope>NUCLEOTIDE SEQUENCE [LARGE SCALE GENOMIC DNA]</scope>
</reference>
<proteinExistence type="predicted"/>
<comment type="caution">
    <text evidence="3">The sequence shown here is derived from an EMBL/GenBank/DDBJ whole genome shotgun (WGS) entry which is preliminary data.</text>
</comment>
<sequence>MASVTMQISSLIDSRFDNFKKQFTEENSSSVEAAVKRAKRARFVFQSKGNEQQFEHAESKDLEAPPFVMDIIRQGYSLPFSEFPPLGLSSLRIFLVFNCLIHCSVFSRSFISSDISKVGVWKEARKLSDPELSIQVPHLLDLVLASNAPSTTSKYSYGWARWRRWAQSKQGVSFMPAHPLCIALYLLELTEDALQKNSGCSAIDSALYGIRWAHKIAGLASPTEHPTVIAAAEGARRKLSKPVQPKQPLDLETVVKVAQYYNTALASLADIRFLFVFLVGYAGLFRISELLSVKIKDITIVHDSMSIFSLGISYSTIRDEFKKYVSPFVNDPSDYCLHSLKSGGASNDGYKLSDPELKDRHAGWKNPCTKRRYTKRSHSEMLEVTRSMGI</sequence>
<organism evidence="3 4">
    <name type="scientific">Porites lobata</name>
    <dbReference type="NCBI Taxonomy" id="104759"/>
    <lineage>
        <taxon>Eukaryota</taxon>
        <taxon>Metazoa</taxon>
        <taxon>Cnidaria</taxon>
        <taxon>Anthozoa</taxon>
        <taxon>Hexacorallia</taxon>
        <taxon>Scleractinia</taxon>
        <taxon>Fungiina</taxon>
        <taxon>Poritidae</taxon>
        <taxon>Porites</taxon>
    </lineage>
</organism>
<keyword evidence="4" id="KW-1185">Reference proteome</keyword>
<dbReference type="InterPro" id="IPR052925">
    <property type="entry name" value="Phage_Integrase-like_Recomb"/>
</dbReference>
<dbReference type="InterPro" id="IPR010998">
    <property type="entry name" value="Integrase_recombinase_N"/>
</dbReference>
<keyword evidence="1" id="KW-0238">DNA-binding</keyword>
<evidence type="ECO:0000256" key="2">
    <source>
        <dbReference type="ARBA" id="ARBA00023172"/>
    </source>
</evidence>
<gene>
    <name evidence="3" type="ORF">PLOB_00044817</name>
</gene>
<evidence type="ECO:0000256" key="1">
    <source>
        <dbReference type="ARBA" id="ARBA00023125"/>
    </source>
</evidence>
<dbReference type="SUPFAM" id="SSF56349">
    <property type="entry name" value="DNA breaking-rejoining enzymes"/>
    <property type="match status" value="1"/>
</dbReference>
<dbReference type="EMBL" id="CALNXK010000077">
    <property type="protein sequence ID" value="CAH3145775.1"/>
    <property type="molecule type" value="Genomic_DNA"/>
</dbReference>
<evidence type="ECO:0000313" key="3">
    <source>
        <dbReference type="EMBL" id="CAH3145775.1"/>
    </source>
</evidence>
<dbReference type="Gene3D" id="1.10.150.130">
    <property type="match status" value="1"/>
</dbReference>
<dbReference type="InterPro" id="IPR013762">
    <property type="entry name" value="Integrase-like_cat_sf"/>
</dbReference>
<dbReference type="Proteomes" id="UP001159405">
    <property type="component" value="Unassembled WGS sequence"/>
</dbReference>
<evidence type="ECO:0000313" key="4">
    <source>
        <dbReference type="Proteomes" id="UP001159405"/>
    </source>
</evidence>
<dbReference type="SUPFAM" id="SSF47823">
    <property type="entry name" value="lambda integrase-like, N-terminal domain"/>
    <property type="match status" value="1"/>
</dbReference>
<name>A0ABN8PKK0_9CNID</name>
<protein>
    <recommendedName>
        <fullName evidence="5">Tyr recombinase domain-containing protein</fullName>
    </recommendedName>
</protein>
<keyword evidence="2" id="KW-0233">DNA recombination</keyword>
<dbReference type="InterPro" id="IPR011010">
    <property type="entry name" value="DNA_brk_join_enz"/>
</dbReference>